<comment type="caution">
    <text evidence="2">The sequence shown here is derived from an EMBL/GenBank/DDBJ whole genome shotgun (WGS) entry which is preliminary data.</text>
</comment>
<dbReference type="Proteomes" id="UP000624325">
    <property type="component" value="Unassembled WGS sequence"/>
</dbReference>
<accession>A0ABQ4CA40</accession>
<keyword evidence="1" id="KW-1133">Transmembrane helix</keyword>
<protein>
    <submittedName>
        <fullName evidence="2">Uncharacterized protein</fullName>
    </submittedName>
</protein>
<proteinExistence type="predicted"/>
<evidence type="ECO:0000256" key="1">
    <source>
        <dbReference type="SAM" id="Phobius"/>
    </source>
</evidence>
<dbReference type="EMBL" id="BONC01000051">
    <property type="protein sequence ID" value="GIF59646.1"/>
    <property type="molecule type" value="Genomic_DNA"/>
</dbReference>
<organism evidence="2 3">
    <name type="scientific">Asanoa iriomotensis</name>
    <dbReference type="NCBI Taxonomy" id="234613"/>
    <lineage>
        <taxon>Bacteria</taxon>
        <taxon>Bacillati</taxon>
        <taxon>Actinomycetota</taxon>
        <taxon>Actinomycetes</taxon>
        <taxon>Micromonosporales</taxon>
        <taxon>Micromonosporaceae</taxon>
        <taxon>Asanoa</taxon>
    </lineage>
</organism>
<keyword evidence="1" id="KW-0812">Transmembrane</keyword>
<keyword evidence="3" id="KW-1185">Reference proteome</keyword>
<feature type="transmembrane region" description="Helical" evidence="1">
    <location>
        <begin position="35"/>
        <end position="55"/>
    </location>
</feature>
<name>A0ABQ4CA40_9ACTN</name>
<gene>
    <name evidence="2" type="ORF">Air01nite_57410</name>
</gene>
<evidence type="ECO:0000313" key="3">
    <source>
        <dbReference type="Proteomes" id="UP000624325"/>
    </source>
</evidence>
<reference evidence="2 3" key="1">
    <citation type="submission" date="2021-01" db="EMBL/GenBank/DDBJ databases">
        <title>Whole genome shotgun sequence of Asanoa iriomotensis NBRC 100142.</title>
        <authorList>
            <person name="Komaki H."/>
            <person name="Tamura T."/>
        </authorList>
    </citation>
    <scope>NUCLEOTIDE SEQUENCE [LARGE SCALE GENOMIC DNA]</scope>
    <source>
        <strain evidence="2 3">NBRC 100142</strain>
    </source>
</reference>
<evidence type="ECO:0000313" key="2">
    <source>
        <dbReference type="EMBL" id="GIF59646.1"/>
    </source>
</evidence>
<keyword evidence="1" id="KW-0472">Membrane</keyword>
<sequence length="104" mass="11780">MEGCFAWSRKGHTYTSTPVAVALRLVMVDWLSNPLTPVMAAFAYPCYLLLMAAVLRIIGVRRQDIAAWALKQADRRRLLDFVRVARRQRPSIPPTDVGAQDPKR</sequence>